<accession>A0A8J3GAB1</accession>
<comment type="caution">
    <text evidence="2">The sequence shown here is derived from an EMBL/GenBank/DDBJ whole genome shotgun (WGS) entry which is preliminary data.</text>
</comment>
<dbReference type="Pfam" id="PF11026">
    <property type="entry name" value="DUF2721"/>
    <property type="match status" value="1"/>
</dbReference>
<reference evidence="2 3" key="1">
    <citation type="journal article" date="2014" name="Int. J. Syst. Evol. Microbiol.">
        <title>Complete genome sequence of Corynebacterium casei LMG S-19264T (=DSM 44701T), isolated from a smear-ripened cheese.</title>
        <authorList>
            <consortium name="US DOE Joint Genome Institute (JGI-PGF)"/>
            <person name="Walter F."/>
            <person name="Albersmeier A."/>
            <person name="Kalinowski J."/>
            <person name="Ruckert C."/>
        </authorList>
    </citation>
    <scope>NUCLEOTIDE SEQUENCE [LARGE SCALE GENOMIC DNA]</scope>
    <source>
        <strain evidence="2 3">KCTC 12866</strain>
    </source>
</reference>
<feature type="transmembrane region" description="Helical" evidence="1">
    <location>
        <begin position="90"/>
        <end position="111"/>
    </location>
</feature>
<evidence type="ECO:0000313" key="2">
    <source>
        <dbReference type="EMBL" id="GHB71546.1"/>
    </source>
</evidence>
<proteinExistence type="predicted"/>
<dbReference type="EMBL" id="BMXF01000002">
    <property type="protein sequence ID" value="GHB71546.1"/>
    <property type="molecule type" value="Genomic_DNA"/>
</dbReference>
<dbReference type="RefSeq" id="WP_189564964.1">
    <property type="nucleotide sequence ID" value="NZ_BMXF01000002.1"/>
</dbReference>
<dbReference type="InterPro" id="IPR021279">
    <property type="entry name" value="DUF2721"/>
</dbReference>
<sequence length="161" mass="17898">MELTLSTPALLFSTVSLLMIAFTNRFLAIANLIRDLHKQFQQNPDGVVVAQIRNLHMRLRLIRTIQGMAVLSLLLSAVCMLVLLQEHFMAARILFIGALVLQITALALSFLEISVSIKALQIELKDMEDTLDSRSSFEFFNLRSRSADSTGTASKKGSSED</sequence>
<dbReference type="AlphaFoldDB" id="A0A8J3GAB1"/>
<dbReference type="Proteomes" id="UP000598271">
    <property type="component" value="Unassembled WGS sequence"/>
</dbReference>
<organism evidence="2 3">
    <name type="scientific">Persicitalea jodogahamensis</name>
    <dbReference type="NCBI Taxonomy" id="402147"/>
    <lineage>
        <taxon>Bacteria</taxon>
        <taxon>Pseudomonadati</taxon>
        <taxon>Bacteroidota</taxon>
        <taxon>Cytophagia</taxon>
        <taxon>Cytophagales</taxon>
        <taxon>Spirosomataceae</taxon>
        <taxon>Persicitalea</taxon>
    </lineage>
</organism>
<keyword evidence="1" id="KW-0472">Membrane</keyword>
<protein>
    <submittedName>
        <fullName evidence="2">Membrane protein</fullName>
    </submittedName>
</protein>
<feature type="transmembrane region" description="Helical" evidence="1">
    <location>
        <begin position="12"/>
        <end position="33"/>
    </location>
</feature>
<keyword evidence="1" id="KW-1133">Transmembrane helix</keyword>
<keyword evidence="3" id="KW-1185">Reference proteome</keyword>
<evidence type="ECO:0000313" key="3">
    <source>
        <dbReference type="Proteomes" id="UP000598271"/>
    </source>
</evidence>
<keyword evidence="1" id="KW-0812">Transmembrane</keyword>
<feature type="transmembrane region" description="Helical" evidence="1">
    <location>
        <begin position="61"/>
        <end position="84"/>
    </location>
</feature>
<evidence type="ECO:0000256" key="1">
    <source>
        <dbReference type="SAM" id="Phobius"/>
    </source>
</evidence>
<name>A0A8J3GAB1_9BACT</name>
<gene>
    <name evidence="2" type="ORF">GCM10007390_26730</name>
</gene>